<dbReference type="Gene3D" id="1.25.40.10">
    <property type="entry name" value="Tetratricopeptide repeat domain"/>
    <property type="match status" value="2"/>
</dbReference>
<dbReference type="PANTHER" id="PTHR24421:SF59">
    <property type="entry name" value="OXYGEN SENSOR HISTIDINE KINASE NREB"/>
    <property type="match status" value="1"/>
</dbReference>
<dbReference type="RefSeq" id="WP_135525804.1">
    <property type="nucleotide sequence ID" value="NZ_SRLH01000003.1"/>
</dbReference>
<evidence type="ECO:0000256" key="7">
    <source>
        <dbReference type="ARBA" id="ARBA00022490"/>
    </source>
</evidence>
<comment type="cofactor">
    <cofactor evidence="2">
        <name>[4Fe-4S] cluster</name>
        <dbReference type="ChEBI" id="CHEBI:49883"/>
    </cofactor>
</comment>
<feature type="domain" description="Histidine kinase" evidence="18">
    <location>
        <begin position="487"/>
        <end position="679"/>
    </location>
</feature>
<reference evidence="19 20" key="1">
    <citation type="submission" date="2019-04" db="EMBL/GenBank/DDBJ databases">
        <title>Flavobacterium sp. strain DS2-A Genome sequencing and assembly.</title>
        <authorList>
            <person name="Kim I."/>
        </authorList>
    </citation>
    <scope>NUCLEOTIDE SEQUENCE [LARGE SCALE GENOMIC DNA]</scope>
    <source>
        <strain evidence="19 20">DS2-A</strain>
    </source>
</reference>
<evidence type="ECO:0000256" key="3">
    <source>
        <dbReference type="ARBA" id="ARBA00004496"/>
    </source>
</evidence>
<dbReference type="EC" id="2.7.13.3" evidence="4"/>
<evidence type="ECO:0000313" key="19">
    <source>
        <dbReference type="EMBL" id="TGD58544.1"/>
    </source>
</evidence>
<dbReference type="InterPro" id="IPR019734">
    <property type="entry name" value="TPR_rpt"/>
</dbReference>
<keyword evidence="10" id="KW-0418">Kinase</keyword>
<dbReference type="AlphaFoldDB" id="A0A4Z0L801"/>
<dbReference type="Pfam" id="PF02518">
    <property type="entry name" value="HATPase_c"/>
    <property type="match status" value="1"/>
</dbReference>
<dbReference type="InterPro" id="IPR005467">
    <property type="entry name" value="His_kinase_dom"/>
</dbReference>
<dbReference type="SUPFAM" id="SSF48452">
    <property type="entry name" value="TPR-like"/>
    <property type="match status" value="2"/>
</dbReference>
<feature type="repeat" description="TPR" evidence="16">
    <location>
        <begin position="236"/>
        <end position="269"/>
    </location>
</feature>
<evidence type="ECO:0000259" key="18">
    <source>
        <dbReference type="PROSITE" id="PS50109"/>
    </source>
</evidence>
<evidence type="ECO:0000256" key="13">
    <source>
        <dbReference type="ARBA" id="ARBA00023014"/>
    </source>
</evidence>
<evidence type="ECO:0000256" key="8">
    <source>
        <dbReference type="ARBA" id="ARBA00022679"/>
    </source>
</evidence>
<keyword evidence="17" id="KW-1133">Transmembrane helix</keyword>
<dbReference type="GO" id="GO:0051539">
    <property type="term" value="F:4 iron, 4 sulfur cluster binding"/>
    <property type="evidence" value="ECO:0007669"/>
    <property type="project" value="UniProtKB-KW"/>
</dbReference>
<keyword evidence="9" id="KW-0479">Metal-binding</keyword>
<dbReference type="PROSITE" id="PS50005">
    <property type="entry name" value="TPR"/>
    <property type="match status" value="1"/>
</dbReference>
<proteinExistence type="predicted"/>
<evidence type="ECO:0000256" key="17">
    <source>
        <dbReference type="SAM" id="Phobius"/>
    </source>
</evidence>
<comment type="caution">
    <text evidence="19">The sequence shown here is derived from an EMBL/GenBank/DDBJ whole genome shotgun (WGS) entry which is preliminary data.</text>
</comment>
<keyword evidence="7" id="KW-0963">Cytoplasm</keyword>
<evidence type="ECO:0000256" key="1">
    <source>
        <dbReference type="ARBA" id="ARBA00000085"/>
    </source>
</evidence>
<protein>
    <recommendedName>
        <fullName evidence="5">Oxygen sensor histidine kinase NreB</fullName>
        <ecNumber evidence="4">2.7.13.3</ecNumber>
    </recommendedName>
    <alternativeName>
        <fullName evidence="15">Nitrogen regulation protein B</fullName>
    </alternativeName>
</protein>
<dbReference type="PANTHER" id="PTHR24421">
    <property type="entry name" value="NITRATE/NITRITE SENSOR PROTEIN NARX-RELATED"/>
    <property type="match status" value="1"/>
</dbReference>
<dbReference type="InterPro" id="IPR004358">
    <property type="entry name" value="Sig_transdc_His_kin-like_C"/>
</dbReference>
<name>A0A4Z0L801_9FLAO</name>
<dbReference type="InterPro" id="IPR036890">
    <property type="entry name" value="HATPase_C_sf"/>
</dbReference>
<evidence type="ECO:0000256" key="2">
    <source>
        <dbReference type="ARBA" id="ARBA00001966"/>
    </source>
</evidence>
<evidence type="ECO:0000256" key="4">
    <source>
        <dbReference type="ARBA" id="ARBA00012438"/>
    </source>
</evidence>
<dbReference type="GO" id="GO:0000155">
    <property type="term" value="F:phosphorelay sensor kinase activity"/>
    <property type="evidence" value="ECO:0007669"/>
    <property type="project" value="InterPro"/>
</dbReference>
<evidence type="ECO:0000256" key="11">
    <source>
        <dbReference type="ARBA" id="ARBA00023004"/>
    </source>
</evidence>
<dbReference type="EMBL" id="SRLH01000003">
    <property type="protein sequence ID" value="TGD58544.1"/>
    <property type="molecule type" value="Genomic_DNA"/>
</dbReference>
<gene>
    <name evidence="19" type="ORF">E4635_06425</name>
</gene>
<accession>A0A4Z0L801</accession>
<keyword evidence="17" id="KW-0472">Membrane</keyword>
<evidence type="ECO:0000256" key="10">
    <source>
        <dbReference type="ARBA" id="ARBA00022777"/>
    </source>
</evidence>
<comment type="catalytic activity">
    <reaction evidence="1">
        <text>ATP + protein L-histidine = ADP + protein N-phospho-L-histidine.</text>
        <dbReference type="EC" id="2.7.13.3"/>
    </reaction>
</comment>
<organism evidence="19 20">
    <name type="scientific">Flavobacterium humi</name>
    <dbReference type="NCBI Taxonomy" id="2562683"/>
    <lineage>
        <taxon>Bacteria</taxon>
        <taxon>Pseudomonadati</taxon>
        <taxon>Bacteroidota</taxon>
        <taxon>Flavobacteriia</taxon>
        <taxon>Flavobacteriales</taxon>
        <taxon>Flavobacteriaceae</taxon>
        <taxon>Flavobacterium</taxon>
    </lineage>
</organism>
<keyword evidence="11" id="KW-0408">Iron</keyword>
<dbReference type="GO" id="GO:0046872">
    <property type="term" value="F:metal ion binding"/>
    <property type="evidence" value="ECO:0007669"/>
    <property type="project" value="UniProtKB-KW"/>
</dbReference>
<dbReference type="OrthoDB" id="977000at2"/>
<dbReference type="SMART" id="SM00387">
    <property type="entry name" value="HATPase_c"/>
    <property type="match status" value="1"/>
</dbReference>
<dbReference type="InterPro" id="IPR003594">
    <property type="entry name" value="HATPase_dom"/>
</dbReference>
<evidence type="ECO:0000256" key="5">
    <source>
        <dbReference type="ARBA" id="ARBA00017322"/>
    </source>
</evidence>
<keyword evidence="17" id="KW-0812">Transmembrane</keyword>
<evidence type="ECO:0000256" key="12">
    <source>
        <dbReference type="ARBA" id="ARBA00023012"/>
    </source>
</evidence>
<evidence type="ECO:0000256" key="15">
    <source>
        <dbReference type="ARBA" id="ARBA00030800"/>
    </source>
</evidence>
<dbReference type="CDD" id="cd16917">
    <property type="entry name" value="HATPase_UhpB-NarQ-NarX-like"/>
    <property type="match status" value="1"/>
</dbReference>
<dbReference type="GO" id="GO:0005737">
    <property type="term" value="C:cytoplasm"/>
    <property type="evidence" value="ECO:0007669"/>
    <property type="project" value="UniProtKB-SubCell"/>
</dbReference>
<comment type="function">
    <text evidence="14">Member of the two-component regulatory system NreB/NreC involved in the control of dissimilatory nitrate/nitrite reduction in response to oxygen. NreB functions as a direct oxygen sensor histidine kinase which is autophosphorylated, in the absence of oxygen, probably at the conserved histidine residue, and transfers its phosphate group probably to a conserved aspartate residue of NreC. NreB/NreC activates the expression of the nitrate (narGHJI) and nitrite (nir) reductase operons, as well as the putative nitrate transporter gene narT.</text>
</comment>
<keyword evidence="13" id="KW-0411">Iron-sulfur</keyword>
<dbReference type="Gene3D" id="3.30.565.10">
    <property type="entry name" value="Histidine kinase-like ATPase, C-terminal domain"/>
    <property type="match status" value="1"/>
</dbReference>
<evidence type="ECO:0000313" key="20">
    <source>
        <dbReference type="Proteomes" id="UP000297407"/>
    </source>
</evidence>
<sequence length="679" mass="78773">MNRKIYFLFVFFLFLASCSDEKKEKLDDLSARNLDTLLSKARNEAYSKKERLDYTDKAFEMVSKTKNDSLNRRNHFKIANRYFELYELDKYLNVSRKSYSLALQSNDTLSIPKALYYIGDFYFEKANNDSAYYYYSKAEKLYRKLNDKENLAKTILYKAYIMLTERNYIGSEIATIRALGLAKEIDAKMLSYECNVNLGSSLLGMDDFNKSLEYHQKAFSELENLKKEPQYEILKAQTFNNIGVVYQHLKQYGKAVETYQNALQINDLDKIHPAIFAAIIDNLAYSKFKMGNNTVSPMFKKSLRIRDSLQILPGIVINKIHLAEYYLAQKDTTKALEFINDAKAKASETKNYRDELASLELLAKIDPKKAAVHNRNYIKLSDSLQNMERATRNKFARIEFETDEILTQKNNIEAEKNKISSQRWLILGLSSVLLLIIVLLYITKVQHARNKELQFEKDQQEANEQIYQLMLEQQNKIEEGRQNEKKRIAQELHDGVMSKLTSTRLNLFILSKRTDEETIKKCLSHIENIQNIEKEIRSISHDLSKDIFSGKDSFETIVDSLFEEQKSISEANYHLETDSAINWEEVESTTKMHLYRIFQESLQNINKYAKAKNVRATLTKLGNRIHIEIADDGIGFDVKKTKEGIGLKNMQSRIKIVGGDIQFQSQKGEGTQIDIYIPA</sequence>
<dbReference type="InterPro" id="IPR050482">
    <property type="entry name" value="Sensor_HK_TwoCompSys"/>
</dbReference>
<comment type="subcellular location">
    <subcellularLocation>
        <location evidence="3">Cytoplasm</location>
    </subcellularLocation>
</comment>
<dbReference type="Proteomes" id="UP000297407">
    <property type="component" value="Unassembled WGS sequence"/>
</dbReference>
<dbReference type="Gene3D" id="1.20.5.1930">
    <property type="match status" value="1"/>
</dbReference>
<dbReference type="GO" id="GO:0046983">
    <property type="term" value="F:protein dimerization activity"/>
    <property type="evidence" value="ECO:0007669"/>
    <property type="project" value="InterPro"/>
</dbReference>
<dbReference type="PROSITE" id="PS50109">
    <property type="entry name" value="HIS_KIN"/>
    <property type="match status" value="1"/>
</dbReference>
<dbReference type="PROSITE" id="PS51257">
    <property type="entry name" value="PROKAR_LIPOPROTEIN"/>
    <property type="match status" value="1"/>
</dbReference>
<dbReference type="Pfam" id="PF00515">
    <property type="entry name" value="TPR_1"/>
    <property type="match status" value="1"/>
</dbReference>
<keyword evidence="16" id="KW-0802">TPR repeat</keyword>
<evidence type="ECO:0000256" key="16">
    <source>
        <dbReference type="PROSITE-ProRule" id="PRU00339"/>
    </source>
</evidence>
<dbReference type="PROSITE" id="PS50293">
    <property type="entry name" value="TPR_REGION"/>
    <property type="match status" value="1"/>
</dbReference>
<feature type="transmembrane region" description="Helical" evidence="17">
    <location>
        <begin position="424"/>
        <end position="442"/>
    </location>
</feature>
<keyword evidence="6" id="KW-0004">4Fe-4S</keyword>
<evidence type="ECO:0000256" key="14">
    <source>
        <dbReference type="ARBA" id="ARBA00024827"/>
    </source>
</evidence>
<dbReference type="Pfam" id="PF07730">
    <property type="entry name" value="HisKA_3"/>
    <property type="match status" value="1"/>
</dbReference>
<dbReference type="InterPro" id="IPR011712">
    <property type="entry name" value="Sig_transdc_His_kin_sub3_dim/P"/>
</dbReference>
<dbReference type="PRINTS" id="PR00344">
    <property type="entry name" value="BCTRLSENSOR"/>
</dbReference>
<dbReference type="GO" id="GO:0016020">
    <property type="term" value="C:membrane"/>
    <property type="evidence" value="ECO:0007669"/>
    <property type="project" value="InterPro"/>
</dbReference>
<dbReference type="InterPro" id="IPR011990">
    <property type="entry name" value="TPR-like_helical_dom_sf"/>
</dbReference>
<evidence type="ECO:0000256" key="6">
    <source>
        <dbReference type="ARBA" id="ARBA00022485"/>
    </source>
</evidence>
<keyword evidence="20" id="KW-1185">Reference proteome</keyword>
<dbReference type="SMART" id="SM00028">
    <property type="entry name" value="TPR"/>
    <property type="match status" value="4"/>
</dbReference>
<dbReference type="SUPFAM" id="SSF55874">
    <property type="entry name" value="ATPase domain of HSP90 chaperone/DNA topoisomerase II/histidine kinase"/>
    <property type="match status" value="1"/>
</dbReference>
<evidence type="ECO:0000256" key="9">
    <source>
        <dbReference type="ARBA" id="ARBA00022723"/>
    </source>
</evidence>
<keyword evidence="8" id="KW-0808">Transferase</keyword>
<keyword evidence="12" id="KW-0902">Two-component regulatory system</keyword>